<dbReference type="Proteomes" id="UP001221924">
    <property type="component" value="Unassembled WGS sequence"/>
</dbReference>
<sequence>MSTLLRQHAEQQFAEELHELKKNETNSVPENWEMSPQSVVTYLMGAN</sequence>
<evidence type="ECO:0000313" key="2">
    <source>
        <dbReference type="Proteomes" id="UP001221924"/>
    </source>
</evidence>
<dbReference type="AlphaFoldDB" id="A0AAW6M438"/>
<proteinExistence type="predicted"/>
<evidence type="ECO:0000313" key="1">
    <source>
        <dbReference type="EMBL" id="MDE8694249.1"/>
    </source>
</evidence>
<accession>A0AAW6M438</accession>
<gene>
    <name evidence="1" type="ORF">PZH42_09035</name>
</gene>
<organism evidence="1 2">
    <name type="scientific">Bacteroides cellulosilyticus</name>
    <dbReference type="NCBI Taxonomy" id="246787"/>
    <lineage>
        <taxon>Bacteria</taxon>
        <taxon>Pseudomonadati</taxon>
        <taxon>Bacteroidota</taxon>
        <taxon>Bacteroidia</taxon>
        <taxon>Bacteroidales</taxon>
        <taxon>Bacteroidaceae</taxon>
        <taxon>Bacteroides</taxon>
    </lineage>
</organism>
<dbReference type="EMBL" id="JARFID010000006">
    <property type="protein sequence ID" value="MDE8694249.1"/>
    <property type="molecule type" value="Genomic_DNA"/>
</dbReference>
<evidence type="ECO:0008006" key="3">
    <source>
        <dbReference type="Google" id="ProtNLM"/>
    </source>
</evidence>
<comment type="caution">
    <text evidence="1">The sequence shown here is derived from an EMBL/GenBank/DDBJ whole genome shotgun (WGS) entry which is preliminary data.</text>
</comment>
<protein>
    <recommendedName>
        <fullName evidence="3">ATPase</fullName>
    </recommendedName>
</protein>
<reference evidence="1" key="1">
    <citation type="submission" date="2023-03" db="EMBL/GenBank/DDBJ databases">
        <title>DFI Biobank Strains.</title>
        <authorList>
            <person name="Mostad J."/>
            <person name="Paddock L."/>
            <person name="Medina S."/>
            <person name="Waligurski E."/>
            <person name="Barat B."/>
            <person name="Smith R."/>
            <person name="Burgo V."/>
            <person name="Metcalfe C."/>
            <person name="Woodson C."/>
            <person name="Sundararajan A."/>
            <person name="Ramaswamy R."/>
            <person name="Lin H."/>
            <person name="Pamer E.G."/>
        </authorList>
    </citation>
    <scope>NUCLEOTIDE SEQUENCE</scope>
    <source>
        <strain evidence="1">DFI.9.5</strain>
    </source>
</reference>
<name>A0AAW6M438_9BACE</name>